<evidence type="ECO:0000313" key="7">
    <source>
        <dbReference type="EMBL" id="SFF28669.1"/>
    </source>
</evidence>
<dbReference type="GO" id="GO:0000976">
    <property type="term" value="F:transcription cis-regulatory region binding"/>
    <property type="evidence" value="ECO:0007669"/>
    <property type="project" value="TreeGrafter"/>
</dbReference>
<evidence type="ECO:0000313" key="8">
    <source>
        <dbReference type="Proteomes" id="UP000198520"/>
    </source>
</evidence>
<dbReference type="RefSeq" id="WP_093378880.1">
    <property type="nucleotide sequence ID" value="NZ_BNAN01000004.1"/>
</dbReference>
<dbReference type="InterPro" id="IPR001789">
    <property type="entry name" value="Sig_transdc_resp-reg_receiver"/>
</dbReference>
<dbReference type="PROSITE" id="PS51755">
    <property type="entry name" value="OMPR_PHOB"/>
    <property type="match status" value="1"/>
</dbReference>
<dbReference type="InterPro" id="IPR036388">
    <property type="entry name" value="WH-like_DNA-bd_sf"/>
</dbReference>
<dbReference type="InterPro" id="IPR011006">
    <property type="entry name" value="CheY-like_superfamily"/>
</dbReference>
<organism evidence="7 8">
    <name type="scientific">Flavimobilis marinus</name>
    <dbReference type="NCBI Taxonomy" id="285351"/>
    <lineage>
        <taxon>Bacteria</taxon>
        <taxon>Bacillati</taxon>
        <taxon>Actinomycetota</taxon>
        <taxon>Actinomycetes</taxon>
        <taxon>Micrococcales</taxon>
        <taxon>Jonesiaceae</taxon>
        <taxon>Flavimobilis</taxon>
    </lineage>
</organism>
<feature type="domain" description="OmpR/PhoB-type" evidence="6">
    <location>
        <begin position="153"/>
        <end position="253"/>
    </location>
</feature>
<dbReference type="GO" id="GO:0000156">
    <property type="term" value="F:phosphorelay response regulator activity"/>
    <property type="evidence" value="ECO:0007669"/>
    <property type="project" value="TreeGrafter"/>
</dbReference>
<dbReference type="Proteomes" id="UP000198520">
    <property type="component" value="Unassembled WGS sequence"/>
</dbReference>
<dbReference type="AlphaFoldDB" id="A0A1I2HGA4"/>
<evidence type="ECO:0000256" key="2">
    <source>
        <dbReference type="PROSITE-ProRule" id="PRU00169"/>
    </source>
</evidence>
<evidence type="ECO:0000256" key="1">
    <source>
        <dbReference type="ARBA" id="ARBA00023125"/>
    </source>
</evidence>
<gene>
    <name evidence="7" type="ORF">SAMN04488035_2317</name>
</gene>
<dbReference type="SMART" id="SM00448">
    <property type="entry name" value="REC"/>
    <property type="match status" value="1"/>
</dbReference>
<dbReference type="InterPro" id="IPR001867">
    <property type="entry name" value="OmpR/PhoB-type_DNA-bd"/>
</dbReference>
<dbReference type="InterPro" id="IPR039420">
    <property type="entry name" value="WalR-like"/>
</dbReference>
<dbReference type="PROSITE" id="PS50110">
    <property type="entry name" value="RESPONSE_REGULATORY"/>
    <property type="match status" value="1"/>
</dbReference>
<dbReference type="GO" id="GO:0006355">
    <property type="term" value="P:regulation of DNA-templated transcription"/>
    <property type="evidence" value="ECO:0007669"/>
    <property type="project" value="InterPro"/>
</dbReference>
<evidence type="ECO:0000259" key="6">
    <source>
        <dbReference type="PROSITE" id="PS51755"/>
    </source>
</evidence>
<keyword evidence="1 3" id="KW-0238">DNA-binding</keyword>
<dbReference type="PANTHER" id="PTHR48111:SF50">
    <property type="entry name" value="KDP OPERON TRANSCRIPTIONAL REGULATORY PROTEIN KDPE"/>
    <property type="match status" value="1"/>
</dbReference>
<keyword evidence="2" id="KW-0597">Phosphoprotein</keyword>
<dbReference type="OrthoDB" id="162434at2"/>
<dbReference type="Gene3D" id="6.10.250.690">
    <property type="match status" value="1"/>
</dbReference>
<feature type="domain" description="Response regulatory" evidence="5">
    <location>
        <begin position="33"/>
        <end position="145"/>
    </location>
</feature>
<dbReference type="Pfam" id="PF00072">
    <property type="entry name" value="Response_reg"/>
    <property type="match status" value="1"/>
</dbReference>
<keyword evidence="8" id="KW-1185">Reference proteome</keyword>
<accession>A0A1I2HGA4</accession>
<dbReference type="SMART" id="SM00862">
    <property type="entry name" value="Trans_reg_C"/>
    <property type="match status" value="1"/>
</dbReference>
<dbReference type="EMBL" id="FONZ01000004">
    <property type="protein sequence ID" value="SFF28669.1"/>
    <property type="molecule type" value="Genomic_DNA"/>
</dbReference>
<dbReference type="Gene3D" id="3.40.50.2300">
    <property type="match status" value="1"/>
</dbReference>
<feature type="DNA-binding region" description="OmpR/PhoB-type" evidence="3">
    <location>
        <begin position="153"/>
        <end position="253"/>
    </location>
</feature>
<proteinExistence type="predicted"/>
<dbReference type="SUPFAM" id="SSF52172">
    <property type="entry name" value="CheY-like"/>
    <property type="match status" value="1"/>
</dbReference>
<name>A0A1I2HGA4_9MICO</name>
<evidence type="ECO:0000256" key="4">
    <source>
        <dbReference type="SAM" id="MobiDB-lite"/>
    </source>
</evidence>
<feature type="modified residue" description="4-aspartylphosphate" evidence="2">
    <location>
        <position position="81"/>
    </location>
</feature>
<dbReference type="GO" id="GO:0005829">
    <property type="term" value="C:cytosol"/>
    <property type="evidence" value="ECO:0007669"/>
    <property type="project" value="TreeGrafter"/>
</dbReference>
<dbReference type="GO" id="GO:0032993">
    <property type="term" value="C:protein-DNA complex"/>
    <property type="evidence" value="ECO:0007669"/>
    <property type="project" value="TreeGrafter"/>
</dbReference>
<reference evidence="8" key="1">
    <citation type="submission" date="2016-10" db="EMBL/GenBank/DDBJ databases">
        <authorList>
            <person name="Varghese N."/>
            <person name="Submissions S."/>
        </authorList>
    </citation>
    <scope>NUCLEOTIDE SEQUENCE [LARGE SCALE GENOMIC DNA]</scope>
    <source>
        <strain evidence="8">DSM 19083</strain>
    </source>
</reference>
<protein>
    <submittedName>
        <fullName evidence="7">Two-component system, OmpR family, KDP operon response regulator KdpE</fullName>
    </submittedName>
</protein>
<sequence>MSARADLGAGAGGADHSGPDAAGREASAVVAPSVLVVDDDASLLGAVTINLRTHGWDVRTATTAAEALEAARAPVDVILLDLGLPDADGLTVIPRLRALAATPVVVLSARWHEPDKVAALDAGADDFITKPFGSEELLARLRAAVRRATPGTDAVPVRAGALTIDLARKRVHRDGVEVRLTPTEWSLLEILVRHRGHLVGREQLLHDVWGPAYRTETNYLRVYAAQLRRKLEDDPAAPRHLITMPGRGYLFDDR</sequence>
<dbReference type="CDD" id="cd00383">
    <property type="entry name" value="trans_reg_C"/>
    <property type="match status" value="1"/>
</dbReference>
<feature type="region of interest" description="Disordered" evidence="4">
    <location>
        <begin position="1"/>
        <end position="23"/>
    </location>
</feature>
<evidence type="ECO:0000259" key="5">
    <source>
        <dbReference type="PROSITE" id="PS50110"/>
    </source>
</evidence>
<dbReference type="Pfam" id="PF00486">
    <property type="entry name" value="Trans_reg_C"/>
    <property type="match status" value="1"/>
</dbReference>
<dbReference type="STRING" id="285351.SAMN04488035_2317"/>
<dbReference type="Gene3D" id="1.10.10.10">
    <property type="entry name" value="Winged helix-like DNA-binding domain superfamily/Winged helix DNA-binding domain"/>
    <property type="match status" value="1"/>
</dbReference>
<evidence type="ECO:0000256" key="3">
    <source>
        <dbReference type="PROSITE-ProRule" id="PRU01091"/>
    </source>
</evidence>
<dbReference type="PANTHER" id="PTHR48111">
    <property type="entry name" value="REGULATOR OF RPOS"/>
    <property type="match status" value="1"/>
</dbReference>